<evidence type="ECO:0000313" key="2">
    <source>
        <dbReference type="Proteomes" id="UP000283587"/>
    </source>
</evidence>
<accession>A0A419A9V9</accession>
<dbReference type="Proteomes" id="UP000283587">
    <property type="component" value="Unassembled WGS sequence"/>
</dbReference>
<dbReference type="SUPFAM" id="SSF55961">
    <property type="entry name" value="Bet v1-like"/>
    <property type="match status" value="1"/>
</dbReference>
<keyword evidence="2" id="KW-1185">Reference proteome</keyword>
<evidence type="ECO:0000313" key="1">
    <source>
        <dbReference type="EMBL" id="RJL19235.1"/>
    </source>
</evidence>
<dbReference type="InterPro" id="IPR023393">
    <property type="entry name" value="START-like_dom_sf"/>
</dbReference>
<reference evidence="2" key="1">
    <citation type="submission" date="2018-09" db="EMBL/GenBank/DDBJ databases">
        <title>Paracoccus onubensis nov. sp. a moderate halophilic bacterium isolated from Gruta de las Maravillas (Aracena, Spain).</title>
        <authorList>
            <person name="Jurado V."/>
            <person name="Gutierrez-Patricio S."/>
            <person name="Gonzalez-Pimentel J.L."/>
            <person name="Miller A.Z."/>
            <person name="Laiz L."/>
            <person name="Saiz-Jimenez C."/>
        </authorList>
    </citation>
    <scope>NUCLEOTIDE SEQUENCE [LARGE SCALE GENOMIC DNA]</scope>
    <source>
        <strain evidence="2">DSM 26381</strain>
    </source>
</reference>
<comment type="caution">
    <text evidence="1">The sequence shown here is derived from an EMBL/GenBank/DDBJ whole genome shotgun (WGS) entry which is preliminary data.</text>
</comment>
<sequence>MKFSTRCDTDSSAPDLFDRISDFNQIEHLLMRRGASVQRIDPAQEPGTGIGWNIGFDWRARARELRLEVVRFDRPERLTMSGLSDSFDIVVDMTVVALGRNRSRLIFETEIRPRNMRARLMLQTAKLGKGQLDRKFTRRIDAFVAELQPAQ</sequence>
<proteinExistence type="predicted"/>
<dbReference type="Gene3D" id="3.30.530.20">
    <property type="match status" value="1"/>
</dbReference>
<dbReference type="AlphaFoldDB" id="A0A419A9V9"/>
<dbReference type="OrthoDB" id="7860307at2"/>
<dbReference type="RefSeq" id="WP_119897198.1">
    <property type="nucleotide sequence ID" value="NZ_QNRC01000004.1"/>
</dbReference>
<organism evidence="1 2">
    <name type="scientific">Paracoccus siganidrum</name>
    <dbReference type="NCBI Taxonomy" id="1276757"/>
    <lineage>
        <taxon>Bacteria</taxon>
        <taxon>Pseudomonadati</taxon>
        <taxon>Pseudomonadota</taxon>
        <taxon>Alphaproteobacteria</taxon>
        <taxon>Rhodobacterales</taxon>
        <taxon>Paracoccaceae</taxon>
        <taxon>Paracoccus</taxon>
    </lineage>
</organism>
<dbReference type="EMBL" id="QZEW01000018">
    <property type="protein sequence ID" value="RJL19235.1"/>
    <property type="molecule type" value="Genomic_DNA"/>
</dbReference>
<protein>
    <submittedName>
        <fullName evidence="1">SRPBCC family protein</fullName>
    </submittedName>
</protein>
<gene>
    <name evidence="1" type="ORF">D3P05_05605</name>
</gene>
<name>A0A419A9V9_9RHOB</name>